<keyword evidence="2" id="KW-1185">Reference proteome</keyword>
<evidence type="ECO:0000313" key="1">
    <source>
        <dbReference type="EMBL" id="CAG8663170.1"/>
    </source>
</evidence>
<evidence type="ECO:0000313" key="2">
    <source>
        <dbReference type="Proteomes" id="UP000789572"/>
    </source>
</evidence>
<protein>
    <submittedName>
        <fullName evidence="1">2106_t:CDS:1</fullName>
    </submittedName>
</protein>
<sequence>MSKVKQRDFTGWQESLDSEKLTLLSLLSFRRTKSDFSFSACEEHFAITKFLESIPEIVTDKRWILAADRIKVNLHIYYGGEEIGKESDYVSMQPPKRPDGLSTPWASYGLVLHEAQTEEVKAFWLRVNIEKIETEKKLKEYEIELGKAEFAASFFKMGNELHKIQDKVRIDYVLNSHANTNQGKDHESDK</sequence>
<comment type="caution">
    <text evidence="1">The sequence shown here is derived from an EMBL/GenBank/DDBJ whole genome shotgun (WGS) entry which is preliminary data.</text>
</comment>
<reference evidence="1" key="1">
    <citation type="submission" date="2021-06" db="EMBL/GenBank/DDBJ databases">
        <authorList>
            <person name="Kallberg Y."/>
            <person name="Tangrot J."/>
            <person name="Rosling A."/>
        </authorList>
    </citation>
    <scope>NUCLEOTIDE SEQUENCE</scope>
    <source>
        <strain evidence="1">IA702</strain>
    </source>
</reference>
<organism evidence="1 2">
    <name type="scientific">Paraglomus occultum</name>
    <dbReference type="NCBI Taxonomy" id="144539"/>
    <lineage>
        <taxon>Eukaryota</taxon>
        <taxon>Fungi</taxon>
        <taxon>Fungi incertae sedis</taxon>
        <taxon>Mucoromycota</taxon>
        <taxon>Glomeromycotina</taxon>
        <taxon>Glomeromycetes</taxon>
        <taxon>Paraglomerales</taxon>
        <taxon>Paraglomeraceae</taxon>
        <taxon>Paraglomus</taxon>
    </lineage>
</organism>
<dbReference type="EMBL" id="CAJVPJ010005655">
    <property type="protein sequence ID" value="CAG8663170.1"/>
    <property type="molecule type" value="Genomic_DNA"/>
</dbReference>
<gene>
    <name evidence="1" type="ORF">POCULU_LOCUS10561</name>
</gene>
<dbReference type="Proteomes" id="UP000789572">
    <property type="component" value="Unassembled WGS sequence"/>
</dbReference>
<feature type="non-terminal residue" evidence="1">
    <location>
        <position position="190"/>
    </location>
</feature>
<dbReference type="AlphaFoldDB" id="A0A9N9E5B3"/>
<proteinExistence type="predicted"/>
<name>A0A9N9E5B3_9GLOM</name>
<accession>A0A9N9E5B3</accession>